<feature type="domain" description="Mannitol dehydrogenase N-terminal" evidence="7">
    <location>
        <begin position="31"/>
        <end position="291"/>
    </location>
</feature>
<dbReference type="InterPro" id="IPR008927">
    <property type="entry name" value="6-PGluconate_DH-like_C_sf"/>
</dbReference>
<dbReference type="InterPro" id="IPR000669">
    <property type="entry name" value="Mannitol_DH"/>
</dbReference>
<gene>
    <name evidence="9" type="ORF">ACFSE6_07165</name>
</gene>
<dbReference type="PANTHER" id="PTHR43362">
    <property type="entry name" value="MANNITOL DEHYDROGENASE DSF1-RELATED"/>
    <property type="match status" value="1"/>
</dbReference>
<organism evidence="9 10">
    <name type="scientific">Georgenia deserti</name>
    <dbReference type="NCBI Taxonomy" id="2093781"/>
    <lineage>
        <taxon>Bacteria</taxon>
        <taxon>Bacillati</taxon>
        <taxon>Actinomycetota</taxon>
        <taxon>Actinomycetes</taxon>
        <taxon>Micrococcales</taxon>
        <taxon>Bogoriellaceae</taxon>
        <taxon>Georgenia</taxon>
    </lineage>
</organism>
<evidence type="ECO:0000256" key="3">
    <source>
        <dbReference type="ARBA" id="ARBA00016219"/>
    </source>
</evidence>
<protein>
    <recommendedName>
        <fullName evidence="3">Mannitol-1-phosphate 5-dehydrogenase</fullName>
        <ecNumber evidence="2">1.1.1.17</ecNumber>
    </recommendedName>
</protein>
<dbReference type="SUPFAM" id="SSF48179">
    <property type="entry name" value="6-phosphogluconate dehydrogenase C-terminal domain-like"/>
    <property type="match status" value="1"/>
</dbReference>
<evidence type="ECO:0000256" key="2">
    <source>
        <dbReference type="ARBA" id="ARBA00012939"/>
    </source>
</evidence>
<evidence type="ECO:0000256" key="6">
    <source>
        <dbReference type="ARBA" id="ARBA00048615"/>
    </source>
</evidence>
<proteinExistence type="inferred from homology"/>
<dbReference type="InterPro" id="IPR013118">
    <property type="entry name" value="Mannitol_DH_C"/>
</dbReference>
<dbReference type="EC" id="1.1.1.17" evidence="2"/>
<evidence type="ECO:0000313" key="9">
    <source>
        <dbReference type="EMBL" id="MFD1717606.1"/>
    </source>
</evidence>
<dbReference type="InterPro" id="IPR013131">
    <property type="entry name" value="Mannitol_DH_N"/>
</dbReference>
<evidence type="ECO:0000256" key="1">
    <source>
        <dbReference type="ARBA" id="ARBA00006541"/>
    </source>
</evidence>
<evidence type="ECO:0000256" key="4">
    <source>
        <dbReference type="ARBA" id="ARBA00023002"/>
    </source>
</evidence>
<dbReference type="Proteomes" id="UP001597277">
    <property type="component" value="Unassembled WGS sequence"/>
</dbReference>
<name>A0ABW4L250_9MICO</name>
<keyword evidence="4 9" id="KW-0560">Oxidoreductase</keyword>
<evidence type="ECO:0000259" key="7">
    <source>
        <dbReference type="Pfam" id="PF01232"/>
    </source>
</evidence>
<evidence type="ECO:0000259" key="8">
    <source>
        <dbReference type="Pfam" id="PF08125"/>
    </source>
</evidence>
<dbReference type="EMBL" id="JBHUEE010000003">
    <property type="protein sequence ID" value="MFD1717606.1"/>
    <property type="molecule type" value="Genomic_DNA"/>
</dbReference>
<comment type="caution">
    <text evidence="9">The sequence shown here is derived from an EMBL/GenBank/DDBJ whole genome shotgun (WGS) entry which is preliminary data.</text>
</comment>
<dbReference type="PANTHER" id="PTHR43362:SF1">
    <property type="entry name" value="MANNITOL DEHYDROGENASE 2-RELATED"/>
    <property type="match status" value="1"/>
</dbReference>
<dbReference type="InterPro" id="IPR036291">
    <property type="entry name" value="NAD(P)-bd_dom_sf"/>
</dbReference>
<dbReference type="InterPro" id="IPR050988">
    <property type="entry name" value="Mannitol_DH/Oxidoreductase"/>
</dbReference>
<evidence type="ECO:0000256" key="5">
    <source>
        <dbReference type="ARBA" id="ARBA00023027"/>
    </source>
</evidence>
<dbReference type="RefSeq" id="WP_388004234.1">
    <property type="nucleotide sequence ID" value="NZ_JBHUEE010000003.1"/>
</dbReference>
<dbReference type="Pfam" id="PF01232">
    <property type="entry name" value="Mannitol_dh"/>
    <property type="match status" value="1"/>
</dbReference>
<accession>A0ABW4L250</accession>
<dbReference type="InterPro" id="IPR013328">
    <property type="entry name" value="6PGD_dom2"/>
</dbReference>
<dbReference type="GO" id="GO:0016491">
    <property type="term" value="F:oxidoreductase activity"/>
    <property type="evidence" value="ECO:0007669"/>
    <property type="project" value="UniProtKB-KW"/>
</dbReference>
<comment type="catalytic activity">
    <reaction evidence="6">
        <text>D-mannitol 1-phosphate + NAD(+) = beta-D-fructose 6-phosphate + NADH + H(+)</text>
        <dbReference type="Rhea" id="RHEA:19661"/>
        <dbReference type="ChEBI" id="CHEBI:15378"/>
        <dbReference type="ChEBI" id="CHEBI:57540"/>
        <dbReference type="ChEBI" id="CHEBI:57634"/>
        <dbReference type="ChEBI" id="CHEBI:57945"/>
        <dbReference type="ChEBI" id="CHEBI:61381"/>
        <dbReference type="EC" id="1.1.1.17"/>
    </reaction>
</comment>
<keyword evidence="5" id="KW-0520">NAD</keyword>
<dbReference type="Gene3D" id="3.40.50.720">
    <property type="entry name" value="NAD(P)-binding Rossmann-like Domain"/>
    <property type="match status" value="1"/>
</dbReference>
<reference evidence="10" key="1">
    <citation type="journal article" date="2019" name="Int. J. Syst. Evol. Microbiol.">
        <title>The Global Catalogue of Microorganisms (GCM) 10K type strain sequencing project: providing services to taxonomists for standard genome sequencing and annotation.</title>
        <authorList>
            <consortium name="The Broad Institute Genomics Platform"/>
            <consortium name="The Broad Institute Genome Sequencing Center for Infectious Disease"/>
            <person name="Wu L."/>
            <person name="Ma J."/>
        </authorList>
    </citation>
    <scope>NUCLEOTIDE SEQUENCE [LARGE SCALE GENOMIC DNA]</scope>
    <source>
        <strain evidence="10">JCM 17130</strain>
    </source>
</reference>
<dbReference type="PRINTS" id="PR00084">
    <property type="entry name" value="MTLDHDRGNASE"/>
</dbReference>
<dbReference type="Gene3D" id="1.10.1040.10">
    <property type="entry name" value="N-(1-d-carboxylethyl)-l-norvaline Dehydrogenase, domain 2"/>
    <property type="match status" value="1"/>
</dbReference>
<dbReference type="InterPro" id="IPR023027">
    <property type="entry name" value="Mannitol_DH_CS"/>
</dbReference>
<evidence type="ECO:0000313" key="10">
    <source>
        <dbReference type="Proteomes" id="UP001597277"/>
    </source>
</evidence>
<comment type="similarity">
    <text evidence="1">Belongs to the mannitol dehydrogenase family.</text>
</comment>
<feature type="domain" description="Mannitol dehydrogenase C-terminal" evidence="8">
    <location>
        <begin position="300"/>
        <end position="489"/>
    </location>
</feature>
<dbReference type="PROSITE" id="PS00974">
    <property type="entry name" value="MANNITOL_DHGENASE"/>
    <property type="match status" value="1"/>
</dbReference>
<dbReference type="Pfam" id="PF08125">
    <property type="entry name" value="Mannitol_dh_C"/>
    <property type="match status" value="1"/>
</dbReference>
<dbReference type="SUPFAM" id="SSF51735">
    <property type="entry name" value="NAD(P)-binding Rossmann-fold domains"/>
    <property type="match status" value="1"/>
</dbReference>
<keyword evidence="10" id="KW-1185">Reference proteome</keyword>
<sequence length="491" mass="52081">MTHRLSLSTLPHLAENVQRPAVDPRDLGTGLVHLGVGAFHRAHQAVYTEDAMAAGGETRWGIHAVTQRSPRVAEQLAPQDGLYGVLTKGLDDAGSPTAQLRIVGAVREISFPGEQTAAVLSRLAHPATHVVTLTVTEKGYRRSGTGLDLDDDGVRADVAALADELGGRAVDRAAGSPIGMLARGLARRARQDATPITVVTCDNIVHNGAMLTGLVQEFLAAAGADDVADWVHDHVTFPSTMVDRIVPATTDADRAEAEALAGLTDAGLVVAEPFRQWVIEDAFAGPRPAWERAGATLTSDVAPFEDAKLRILNGSHSYLAYRGAVLGHRTIAEAVTDPVLGEEVRAFIDEDVIPTLTPPPGVDLADYRDSVLGRFENPALGHTTIQVAMDGSQKLPVRLLGTARDRLAQAAVPHRAARAVAAWMVFVARAAEGRNGLELDDPLAPTLAEAAADGGRLGERLLGIREIFPAELAEDDRFRSAVLTQVTELSD</sequence>